<evidence type="ECO:0000313" key="4">
    <source>
        <dbReference type="EMBL" id="MBB2180106.1"/>
    </source>
</evidence>
<keyword evidence="5" id="KW-1185">Reference proteome</keyword>
<dbReference type="Pfam" id="PF22255">
    <property type="entry name" value="Gp44-like_2nd"/>
    <property type="match status" value="1"/>
</dbReference>
<evidence type="ECO:0000259" key="2">
    <source>
        <dbReference type="Pfam" id="PF21929"/>
    </source>
</evidence>
<dbReference type="EMBL" id="JABEQL010000018">
    <property type="protein sequence ID" value="MBB2180106.1"/>
    <property type="molecule type" value="Genomic_DNA"/>
</dbReference>
<reference evidence="4 5" key="1">
    <citation type="submission" date="2020-04" db="EMBL/GenBank/DDBJ databases">
        <title>Description of novel Gluconacetobacter.</title>
        <authorList>
            <person name="Sombolestani A."/>
        </authorList>
    </citation>
    <scope>NUCLEOTIDE SEQUENCE [LARGE SCALE GENOMIC DNA]</scope>
    <source>
        <strain evidence="4 5">LMG 27725</strain>
    </source>
</reference>
<feature type="domain" description="Baseplate hub protein gp44/GpP-like second" evidence="3">
    <location>
        <begin position="163"/>
        <end position="245"/>
    </location>
</feature>
<gene>
    <name evidence="4" type="ORF">HLH29_13160</name>
</gene>
<dbReference type="InterPro" id="IPR049354">
    <property type="entry name" value="GpP-like_N"/>
</dbReference>
<dbReference type="AlphaFoldDB" id="A0A7W4JF32"/>
<dbReference type="InterPro" id="IPR053982">
    <property type="entry name" value="Gp44/GpP-like_C"/>
</dbReference>
<protein>
    <submittedName>
        <fullName evidence="4">Phage tail protein</fullName>
    </submittedName>
</protein>
<dbReference type="InterPro" id="IPR023399">
    <property type="entry name" value="Baseplate-like_2-layer_sand"/>
</dbReference>
<proteinExistence type="predicted"/>
<feature type="domain" description="Baseplate hub protein gp44-like N-terminal" evidence="1">
    <location>
        <begin position="73"/>
        <end position="156"/>
    </location>
</feature>
<feature type="domain" description="Baseplate hub protein gp44/GpP-like C-terminal" evidence="2">
    <location>
        <begin position="338"/>
        <end position="420"/>
    </location>
</feature>
<dbReference type="Gene3D" id="2.30.300.10">
    <property type="entry name" value="Baseplate protein-like domain - beta roll fold"/>
    <property type="match status" value="1"/>
</dbReference>
<dbReference type="RefSeq" id="WP_182967532.1">
    <property type="nucleotide sequence ID" value="NZ_BAABGC010000006.1"/>
</dbReference>
<sequence>MCWETWHERNSFAVQNRGHASEAIHHATARCDDAAIVYGQLSACSAGPGSAIMNQIFDSIAQTLGYGGTASDDVSIIVGPYQISGWESVKIMVGVEIMPWTAEFTATEQSPQSGLETPINEGDACQIKIGKDTIITGWVITVSREVDADNHILSVSVASKSIDLVECAAEFFTFSMNSTNALAIAKKVCAPFSIEVLPAQSYVERTPIQQFAVIITESPYEIIEKICRTAGCLFYDRPDGNITLSGVVDDFAASGFVQGQNVESFRVTRTMHDRFSSVRALLSTTAILYNPPPDEVEEIIQEMDAITGKGCIAFDPLVTRHRPLLINVEIGDPNYEITQRRVQWEVNRRAARGLSIQLTCDSWRDAAGALWQPNTRAIVDLPAGKPRYNLDYVISEICFRRDESGTHADVTLMPAAGLSVEPMVPPAQQQEALVAIGRPPSPDGQ</sequence>
<name>A0A7W4JF32_9PROT</name>
<accession>A0A7W4JF32</accession>
<dbReference type="Pfam" id="PF21683">
    <property type="entry name" value="GpP-like_1st"/>
    <property type="match status" value="1"/>
</dbReference>
<dbReference type="Gene3D" id="3.55.50.10">
    <property type="entry name" value="Baseplate protein-like domains"/>
    <property type="match status" value="1"/>
</dbReference>
<dbReference type="Gene3D" id="3.30.1920.10">
    <property type="entry name" value="Baseplate protein-like domains - 2 layer sandwich fold"/>
    <property type="match status" value="1"/>
</dbReference>
<dbReference type="SUPFAM" id="SSF69279">
    <property type="entry name" value="Phage tail proteins"/>
    <property type="match status" value="2"/>
</dbReference>
<comment type="caution">
    <text evidence="4">The sequence shown here is derived from an EMBL/GenBank/DDBJ whole genome shotgun (WGS) entry which is preliminary data.</text>
</comment>
<evidence type="ECO:0000313" key="5">
    <source>
        <dbReference type="Proteomes" id="UP000525623"/>
    </source>
</evidence>
<dbReference type="Proteomes" id="UP000525623">
    <property type="component" value="Unassembled WGS sequence"/>
</dbReference>
<dbReference type="InterPro" id="IPR053981">
    <property type="entry name" value="Gp44/GpP-like_2nd"/>
</dbReference>
<evidence type="ECO:0000259" key="3">
    <source>
        <dbReference type="Pfam" id="PF22255"/>
    </source>
</evidence>
<evidence type="ECO:0000259" key="1">
    <source>
        <dbReference type="Pfam" id="PF21683"/>
    </source>
</evidence>
<dbReference type="Pfam" id="PF21929">
    <property type="entry name" value="GpP_4th"/>
    <property type="match status" value="1"/>
</dbReference>
<organism evidence="4 5">
    <name type="scientific">Gluconacetobacter tumulicola</name>
    <dbReference type="NCBI Taxonomy" id="1017177"/>
    <lineage>
        <taxon>Bacteria</taxon>
        <taxon>Pseudomonadati</taxon>
        <taxon>Pseudomonadota</taxon>
        <taxon>Alphaproteobacteria</taxon>
        <taxon>Acetobacterales</taxon>
        <taxon>Acetobacteraceae</taxon>
        <taxon>Gluconacetobacter</taxon>
    </lineage>
</organism>